<evidence type="ECO:0000259" key="8">
    <source>
        <dbReference type="PROSITE" id="PS51096"/>
    </source>
</evidence>
<comment type="subunit">
    <text evidence="7">Homodimer. The dihydroxyacetone kinase complex is composed of a homodimer of DhaM, a homodimer of DhaK and the subunit DhaL.</text>
</comment>
<proteinExistence type="predicted"/>
<dbReference type="OrthoDB" id="350754at2"/>
<dbReference type="PROSITE" id="PS00369">
    <property type="entry name" value="PTS_HPR_HIS"/>
    <property type="match status" value="1"/>
</dbReference>
<dbReference type="SUPFAM" id="SSF53062">
    <property type="entry name" value="PTS system fructose IIA component-like"/>
    <property type="match status" value="1"/>
</dbReference>
<evidence type="ECO:0000256" key="6">
    <source>
        <dbReference type="ARBA" id="ARBA00022679"/>
    </source>
</evidence>
<dbReference type="EMBL" id="SDPO01000001">
    <property type="protein sequence ID" value="RXZ50506.1"/>
    <property type="molecule type" value="Genomic_DNA"/>
</dbReference>
<dbReference type="PRINTS" id="PR00107">
    <property type="entry name" value="PHOSPHOCPHPR"/>
</dbReference>
<protein>
    <recommendedName>
        <fullName evidence="5">Phosphocarrier protein HPr</fullName>
        <ecNumber evidence="4">2.7.1.121</ecNumber>
    </recommendedName>
</protein>
<evidence type="ECO:0000256" key="3">
    <source>
        <dbReference type="ARBA" id="ARBA00003681"/>
    </source>
</evidence>
<dbReference type="InterPro" id="IPR039643">
    <property type="entry name" value="DhaM"/>
</dbReference>
<evidence type="ECO:0000256" key="5">
    <source>
        <dbReference type="ARBA" id="ARBA00020422"/>
    </source>
</evidence>
<dbReference type="NCBIfam" id="TIGR01003">
    <property type="entry name" value="PTS_HPr_family"/>
    <property type="match status" value="1"/>
</dbReference>
<dbReference type="InterPro" id="IPR036662">
    <property type="entry name" value="PTS_EIIA_man-typ_sf"/>
</dbReference>
<dbReference type="PROSITE" id="PS51096">
    <property type="entry name" value="PTS_EIIA_TYPE_4"/>
    <property type="match status" value="1"/>
</dbReference>
<evidence type="ECO:0000256" key="2">
    <source>
        <dbReference type="ARBA" id="ARBA00002788"/>
    </source>
</evidence>
<dbReference type="InterPro" id="IPR012844">
    <property type="entry name" value="DhaM_N"/>
</dbReference>
<dbReference type="GO" id="GO:0016020">
    <property type="term" value="C:membrane"/>
    <property type="evidence" value="ECO:0007669"/>
    <property type="project" value="InterPro"/>
</dbReference>
<evidence type="ECO:0000256" key="7">
    <source>
        <dbReference type="ARBA" id="ARBA00046577"/>
    </source>
</evidence>
<dbReference type="Gene3D" id="3.30.1340.10">
    <property type="entry name" value="HPr-like"/>
    <property type="match status" value="1"/>
</dbReference>
<dbReference type="Gene3D" id="3.40.50.510">
    <property type="entry name" value="Phosphotransferase system, mannose-type IIA component"/>
    <property type="match status" value="1"/>
</dbReference>
<evidence type="ECO:0000313" key="10">
    <source>
        <dbReference type="EMBL" id="RXZ50506.1"/>
    </source>
</evidence>
<dbReference type="GO" id="GO:0009401">
    <property type="term" value="P:phosphoenolpyruvate-dependent sugar phosphotransferase system"/>
    <property type="evidence" value="ECO:0007669"/>
    <property type="project" value="InterPro"/>
</dbReference>
<comment type="function">
    <text evidence="2">Component of the dihydroxyacetone kinase complex, which is responsible for the phosphoenolpyruvate (PEP)-dependent phosphorylation of dihydroxyacetone. DhaM serves as the phosphoryl donor. Is phosphorylated by phosphoenolpyruvate in an EI- and HPr-dependent reaction, and a phosphorelay system on histidine residues finally leads to phosphoryl transfer to DhaL and dihydroxyacetone.</text>
</comment>
<dbReference type="PROSITE" id="PS51350">
    <property type="entry name" value="PTS_HPR_DOM"/>
    <property type="match status" value="1"/>
</dbReference>
<dbReference type="InterPro" id="IPR001020">
    <property type="entry name" value="PTS_HPr_His_P_site"/>
</dbReference>
<evidence type="ECO:0000259" key="9">
    <source>
        <dbReference type="PROSITE" id="PS51350"/>
    </source>
</evidence>
<dbReference type="CDD" id="cd00367">
    <property type="entry name" value="PTS-HPr_like"/>
    <property type="match status" value="1"/>
</dbReference>
<dbReference type="RefSeq" id="WP_129230326.1">
    <property type="nucleotide sequence ID" value="NZ_SDPO01000001.1"/>
</dbReference>
<accession>A0A4Q2JTS8</accession>
<comment type="catalytic activity">
    <reaction evidence="1">
        <text>dihydroxyacetone + phosphoenolpyruvate = dihydroxyacetone phosphate + pyruvate</text>
        <dbReference type="Rhea" id="RHEA:18381"/>
        <dbReference type="ChEBI" id="CHEBI:15361"/>
        <dbReference type="ChEBI" id="CHEBI:16016"/>
        <dbReference type="ChEBI" id="CHEBI:57642"/>
        <dbReference type="ChEBI" id="CHEBI:58702"/>
        <dbReference type="EC" id="2.7.1.121"/>
    </reaction>
</comment>
<reference evidence="10 11" key="1">
    <citation type="submission" date="2019-01" db="EMBL/GenBank/DDBJ databases">
        <authorList>
            <person name="Li J."/>
        </authorList>
    </citation>
    <scope>NUCLEOTIDE SEQUENCE [LARGE SCALE GENOMIC DNA]</scope>
    <source>
        <strain evidence="10 11">CCUG 35506</strain>
    </source>
</reference>
<comment type="function">
    <text evidence="3">General (non sugar-specific) component of the phosphoenolpyruvate-dependent sugar phosphotransferase system (sugar PTS). This major carbohydrate active-transport system catalyzes the phosphorylation of incoming sugar substrates concomitantly with their translocation across the cell membrane. The phosphoryl group from phosphoenolpyruvate (PEP) is transferred to the phosphoryl carrier protein HPr by enzyme I. Phospho-HPr then transfers it to the PTS EIIA domain.</text>
</comment>
<name>A0A4Q2JTS8_9MICO</name>
<dbReference type="GO" id="GO:0047324">
    <property type="term" value="F:phosphoenolpyruvate-glycerone phosphotransferase activity"/>
    <property type="evidence" value="ECO:0007669"/>
    <property type="project" value="UniProtKB-EC"/>
</dbReference>
<dbReference type="NCBIfam" id="TIGR02364">
    <property type="entry name" value="dha_pts"/>
    <property type="match status" value="1"/>
</dbReference>
<dbReference type="PANTHER" id="PTHR38594:SF1">
    <property type="entry name" value="PEP-DEPENDENT DIHYDROXYACETONE KINASE, PHOSPHORYL DONOR SUBUNIT DHAM"/>
    <property type="match status" value="1"/>
</dbReference>
<comment type="caution">
    <text evidence="10">The sequence shown here is derived from an EMBL/GenBank/DDBJ whole genome shotgun (WGS) entry which is preliminary data.</text>
</comment>
<evidence type="ECO:0000256" key="1">
    <source>
        <dbReference type="ARBA" id="ARBA00001113"/>
    </source>
</evidence>
<feature type="domain" description="HPr" evidence="9">
    <location>
        <begin position="158"/>
        <end position="241"/>
    </location>
</feature>
<dbReference type="InterPro" id="IPR004701">
    <property type="entry name" value="PTS_EIIA_man-typ"/>
</dbReference>
<dbReference type="InterPro" id="IPR035895">
    <property type="entry name" value="HPr-like_sf"/>
</dbReference>
<dbReference type="Proteomes" id="UP000292935">
    <property type="component" value="Unassembled WGS sequence"/>
</dbReference>
<evidence type="ECO:0000313" key="11">
    <source>
        <dbReference type="Proteomes" id="UP000292935"/>
    </source>
</evidence>
<sequence>MAVPGKVGLLFVSHSAAIATGLVELARQMAPTATLVAAGGTDDGRIGTSFDLVSAGITEADSGSGVVVLCDLGSAILTAETALDFLDDDARARVRIVDAPLVEGGVAAAVAAEAGDPLEVVVAAAESARGAATAASAGAVSSGETADDGANIGAAASGYTRSIRLVNSDGLHARPAAELVKLASTFPQKVTVNGTDAKSLLGIMSLGLTKGAQVDISSRDLSGREAVDALAALAESGFGES</sequence>
<dbReference type="InterPro" id="IPR000032">
    <property type="entry name" value="HPr-like"/>
</dbReference>
<evidence type="ECO:0000256" key="4">
    <source>
        <dbReference type="ARBA" id="ARBA00012095"/>
    </source>
</evidence>
<dbReference type="GO" id="GO:0019563">
    <property type="term" value="P:glycerol catabolic process"/>
    <property type="evidence" value="ECO:0007669"/>
    <property type="project" value="InterPro"/>
</dbReference>
<gene>
    <name evidence="10" type="ORF">ESP57_01425</name>
</gene>
<feature type="domain" description="PTS EIIA type-4" evidence="8">
    <location>
        <begin position="6"/>
        <end position="132"/>
    </location>
</feature>
<keyword evidence="11" id="KW-1185">Reference proteome</keyword>
<dbReference type="PANTHER" id="PTHR38594">
    <property type="entry name" value="PEP-DEPENDENT DIHYDROXYACETONE KINASE, PHOSPHORYL DONOR SUBUNIT DHAM"/>
    <property type="match status" value="1"/>
</dbReference>
<dbReference type="AlphaFoldDB" id="A0A4Q2JTS8"/>
<dbReference type="SUPFAM" id="SSF55594">
    <property type="entry name" value="HPr-like"/>
    <property type="match status" value="1"/>
</dbReference>
<dbReference type="Pfam" id="PF00381">
    <property type="entry name" value="PTS-HPr"/>
    <property type="match status" value="1"/>
</dbReference>
<organism evidence="10 11">
    <name type="scientific">Agromyces fucosus</name>
    <dbReference type="NCBI Taxonomy" id="41985"/>
    <lineage>
        <taxon>Bacteria</taxon>
        <taxon>Bacillati</taxon>
        <taxon>Actinomycetota</taxon>
        <taxon>Actinomycetes</taxon>
        <taxon>Micrococcales</taxon>
        <taxon>Microbacteriaceae</taxon>
        <taxon>Agromyces</taxon>
    </lineage>
</organism>
<keyword evidence="6" id="KW-0808">Transferase</keyword>
<dbReference type="Pfam" id="PF03610">
    <property type="entry name" value="EIIA-man"/>
    <property type="match status" value="1"/>
</dbReference>
<dbReference type="EC" id="2.7.1.121" evidence="4"/>